<sequence length="53" mass="6450">LQYRRGDNEKFVLRPWAFPQAKKLSMKRKHRSHWLSSENYCMGNNLRGGWSHF</sequence>
<reference evidence="1" key="1">
    <citation type="submission" date="2017-02" db="UniProtKB">
        <authorList>
            <consortium name="WormBaseParasite"/>
        </authorList>
    </citation>
    <scope>IDENTIFICATION</scope>
</reference>
<name>A0A0R3Q4W0_9BILA</name>
<evidence type="ECO:0000313" key="1">
    <source>
        <dbReference type="WBParaSite" id="BTMF_0000135001-mRNA-1"/>
    </source>
</evidence>
<organism evidence="1">
    <name type="scientific">Brugia timori</name>
    <dbReference type="NCBI Taxonomy" id="42155"/>
    <lineage>
        <taxon>Eukaryota</taxon>
        <taxon>Metazoa</taxon>
        <taxon>Ecdysozoa</taxon>
        <taxon>Nematoda</taxon>
        <taxon>Chromadorea</taxon>
        <taxon>Rhabditida</taxon>
        <taxon>Spirurina</taxon>
        <taxon>Spiruromorpha</taxon>
        <taxon>Filarioidea</taxon>
        <taxon>Onchocercidae</taxon>
        <taxon>Brugia</taxon>
    </lineage>
</organism>
<dbReference type="WBParaSite" id="BTMF_0000135001-mRNA-1">
    <property type="protein sequence ID" value="BTMF_0000135001-mRNA-1"/>
    <property type="gene ID" value="BTMF_0000135001"/>
</dbReference>
<accession>A0A0R3Q4W0</accession>
<dbReference type="AlphaFoldDB" id="A0A0R3Q4W0"/>
<protein>
    <submittedName>
        <fullName evidence="1">IRF tryptophan pentad repeat domain-containing protein</fullName>
    </submittedName>
</protein>
<proteinExistence type="predicted"/>